<gene>
    <name evidence="1" type="ORF">SISSUDRAFT_1123472</name>
</gene>
<dbReference type="Proteomes" id="UP000076798">
    <property type="component" value="Unassembled WGS sequence"/>
</dbReference>
<organism evidence="1 2">
    <name type="scientific">Sistotremastrum suecicum HHB10207 ss-3</name>
    <dbReference type="NCBI Taxonomy" id="1314776"/>
    <lineage>
        <taxon>Eukaryota</taxon>
        <taxon>Fungi</taxon>
        <taxon>Dikarya</taxon>
        <taxon>Basidiomycota</taxon>
        <taxon>Agaricomycotina</taxon>
        <taxon>Agaricomycetes</taxon>
        <taxon>Sistotremastrales</taxon>
        <taxon>Sistotremastraceae</taxon>
        <taxon>Sistotremastrum</taxon>
    </lineage>
</organism>
<dbReference type="InterPro" id="IPR014752">
    <property type="entry name" value="Arrestin-like_C"/>
</dbReference>
<evidence type="ECO:0000313" key="1">
    <source>
        <dbReference type="EMBL" id="KZT32319.1"/>
    </source>
</evidence>
<dbReference type="AlphaFoldDB" id="A0A165XLL0"/>
<dbReference type="Gene3D" id="2.60.40.640">
    <property type="match status" value="1"/>
</dbReference>
<dbReference type="EMBL" id="KV428352">
    <property type="protein sequence ID" value="KZT32319.1"/>
    <property type="molecule type" value="Genomic_DNA"/>
</dbReference>
<evidence type="ECO:0000313" key="2">
    <source>
        <dbReference type="Proteomes" id="UP000076798"/>
    </source>
</evidence>
<dbReference type="OrthoDB" id="2333384at2759"/>
<sequence length="368" mass="40860">MASHTDTLLSIHITPGLRTPGAVVEGNARLHIGKLREKEIMEVAGRLIGEALSPSADTVSENGYRLSDVFFKRDVVLWTPQTVAEVDASGFATIPFTFEIPEDEKLPPSFECVGRRGVNGSVEYRVEAVGLVKKWDQKDLKASSVFPFLPFDSIPVTLVNCSRQSWKKEKNIRKALLFSTGAHITAEISLPKVEALPIFQPIPIEVKIASFSDWLSQSASSSPDSHLPPLPQNAYDLDLKWICQMTSKVGDPIIVPIAIIPGMKESSRTHYVSPPAWQSALEIKAPQWMLKDDLNPSKGGRWSKEIIYHWTPTLTCPPSFETSLFTLQYCIELIIHLPGMRNDLQLQTGPLILSSGVYTEQREQTAIS</sequence>
<keyword evidence="2" id="KW-1185">Reference proteome</keyword>
<reference evidence="1 2" key="1">
    <citation type="journal article" date="2016" name="Mol. Biol. Evol.">
        <title>Comparative Genomics of Early-Diverging Mushroom-Forming Fungi Provides Insights into the Origins of Lignocellulose Decay Capabilities.</title>
        <authorList>
            <person name="Nagy L.G."/>
            <person name="Riley R."/>
            <person name="Tritt A."/>
            <person name="Adam C."/>
            <person name="Daum C."/>
            <person name="Floudas D."/>
            <person name="Sun H."/>
            <person name="Yadav J.S."/>
            <person name="Pangilinan J."/>
            <person name="Larsson K.H."/>
            <person name="Matsuura K."/>
            <person name="Barry K."/>
            <person name="Labutti K."/>
            <person name="Kuo R."/>
            <person name="Ohm R.A."/>
            <person name="Bhattacharya S.S."/>
            <person name="Shirouzu T."/>
            <person name="Yoshinaga Y."/>
            <person name="Martin F.M."/>
            <person name="Grigoriev I.V."/>
            <person name="Hibbett D.S."/>
        </authorList>
    </citation>
    <scope>NUCLEOTIDE SEQUENCE [LARGE SCALE GENOMIC DNA]</scope>
    <source>
        <strain evidence="1 2">HHB10207 ss-3</strain>
    </source>
</reference>
<name>A0A165XLL0_9AGAM</name>
<accession>A0A165XLL0</accession>
<evidence type="ECO:0008006" key="3">
    <source>
        <dbReference type="Google" id="ProtNLM"/>
    </source>
</evidence>
<protein>
    <recommendedName>
        <fullName evidence="3">Arrestin-like N-terminal domain-containing protein</fullName>
    </recommendedName>
</protein>
<proteinExistence type="predicted"/>